<dbReference type="SUPFAM" id="SSF52172">
    <property type="entry name" value="CheY-like"/>
    <property type="match status" value="1"/>
</dbReference>
<feature type="domain" description="HTH luxR-type" evidence="4">
    <location>
        <begin position="135"/>
        <end position="200"/>
    </location>
</feature>
<evidence type="ECO:0000259" key="5">
    <source>
        <dbReference type="PROSITE" id="PS50110"/>
    </source>
</evidence>
<dbReference type="CDD" id="cd17535">
    <property type="entry name" value="REC_NarL-like"/>
    <property type="match status" value="1"/>
</dbReference>
<reference evidence="6 7" key="1">
    <citation type="submission" date="2021-02" db="EMBL/GenBank/DDBJ databases">
        <title>Lysobacter arenosi sp. nov., isolated from soil of gangwondo yeongwol, south Korea.</title>
        <authorList>
            <person name="Kim K.R."/>
            <person name="Kim K.H."/>
            <person name="Jeon C.O."/>
        </authorList>
    </citation>
    <scope>NUCLEOTIDE SEQUENCE [LARGE SCALE GENOMIC DNA]</scope>
    <source>
        <strain evidence="6 7">R7</strain>
    </source>
</reference>
<gene>
    <name evidence="6" type="ORF">HIV01_005930</name>
</gene>
<dbReference type="Pfam" id="PF00072">
    <property type="entry name" value="Response_reg"/>
    <property type="match status" value="1"/>
</dbReference>
<accession>A0ABX7RF40</accession>
<dbReference type="PRINTS" id="PR00038">
    <property type="entry name" value="HTHLUXR"/>
</dbReference>
<evidence type="ECO:0000313" key="6">
    <source>
        <dbReference type="EMBL" id="QSX76036.1"/>
    </source>
</evidence>
<keyword evidence="7" id="KW-1185">Reference proteome</keyword>
<dbReference type="CDD" id="cd06170">
    <property type="entry name" value="LuxR_C_like"/>
    <property type="match status" value="1"/>
</dbReference>
<evidence type="ECO:0000259" key="4">
    <source>
        <dbReference type="PROSITE" id="PS50043"/>
    </source>
</evidence>
<proteinExistence type="predicted"/>
<dbReference type="InterPro" id="IPR011006">
    <property type="entry name" value="CheY-like_superfamily"/>
</dbReference>
<evidence type="ECO:0000256" key="1">
    <source>
        <dbReference type="ARBA" id="ARBA00022553"/>
    </source>
</evidence>
<dbReference type="PROSITE" id="PS50110">
    <property type="entry name" value="RESPONSE_REGULATORY"/>
    <property type="match status" value="1"/>
</dbReference>
<evidence type="ECO:0000256" key="3">
    <source>
        <dbReference type="PROSITE-ProRule" id="PRU00169"/>
    </source>
</evidence>
<dbReference type="Pfam" id="PF00196">
    <property type="entry name" value="GerE"/>
    <property type="match status" value="1"/>
</dbReference>
<dbReference type="SMART" id="SM00421">
    <property type="entry name" value="HTH_LUXR"/>
    <property type="match status" value="1"/>
</dbReference>
<dbReference type="EMBL" id="CP071517">
    <property type="protein sequence ID" value="QSX76036.1"/>
    <property type="molecule type" value="Genomic_DNA"/>
</dbReference>
<keyword evidence="1 3" id="KW-0597">Phosphoprotein</keyword>
<sequence>MVRVLLVDDHAIVREGFKRLFENTEGYEVLAEASTVADAVAAARTHSPDIAVLDLSLSAGNSGLTLLGQLAAVVPDVRRVVLSMHDDPGLVLRALDLGAHGYVTKAAAVDELVGVLDRVMQGEVVLSSDLNATVHRPVASKLTPREVETLRGLLSDLPPKAIASELGISVKTLYRHRANLMEKLGARTVGELARIARERGLLAMWGH</sequence>
<name>A0ABX7RF40_9GAMM</name>
<dbReference type="InterPro" id="IPR039420">
    <property type="entry name" value="WalR-like"/>
</dbReference>
<dbReference type="InterPro" id="IPR016032">
    <property type="entry name" value="Sig_transdc_resp-reg_C-effctor"/>
</dbReference>
<dbReference type="SUPFAM" id="SSF46894">
    <property type="entry name" value="C-terminal effector domain of the bipartite response regulators"/>
    <property type="match status" value="1"/>
</dbReference>
<dbReference type="InterPro" id="IPR000792">
    <property type="entry name" value="Tscrpt_reg_LuxR_C"/>
</dbReference>
<dbReference type="InterPro" id="IPR001789">
    <property type="entry name" value="Sig_transdc_resp-reg_receiver"/>
</dbReference>
<keyword evidence="2" id="KW-0238">DNA-binding</keyword>
<evidence type="ECO:0000313" key="7">
    <source>
        <dbReference type="Proteomes" id="UP000663400"/>
    </source>
</evidence>
<feature type="modified residue" description="4-aspartylphosphate" evidence="3">
    <location>
        <position position="54"/>
    </location>
</feature>
<protein>
    <submittedName>
        <fullName evidence="6">Response regulator transcription factor</fullName>
    </submittedName>
</protein>
<organism evidence="6 7">
    <name type="scientific">Lysobacter arenosi</name>
    <dbReference type="NCBI Taxonomy" id="2795387"/>
    <lineage>
        <taxon>Bacteria</taxon>
        <taxon>Pseudomonadati</taxon>
        <taxon>Pseudomonadota</taxon>
        <taxon>Gammaproteobacteria</taxon>
        <taxon>Lysobacterales</taxon>
        <taxon>Lysobacteraceae</taxon>
        <taxon>Lysobacter</taxon>
    </lineage>
</organism>
<dbReference type="InterPro" id="IPR058245">
    <property type="entry name" value="NreC/VraR/RcsB-like_REC"/>
</dbReference>
<dbReference type="Proteomes" id="UP000663400">
    <property type="component" value="Chromosome"/>
</dbReference>
<dbReference type="SMART" id="SM00448">
    <property type="entry name" value="REC"/>
    <property type="match status" value="1"/>
</dbReference>
<dbReference type="PANTHER" id="PTHR43214">
    <property type="entry name" value="TWO-COMPONENT RESPONSE REGULATOR"/>
    <property type="match status" value="1"/>
</dbReference>
<dbReference type="PROSITE" id="PS50043">
    <property type="entry name" value="HTH_LUXR_2"/>
    <property type="match status" value="1"/>
</dbReference>
<feature type="domain" description="Response regulatory" evidence="5">
    <location>
        <begin position="3"/>
        <end position="120"/>
    </location>
</feature>
<dbReference type="Gene3D" id="3.40.50.2300">
    <property type="match status" value="1"/>
</dbReference>
<evidence type="ECO:0000256" key="2">
    <source>
        <dbReference type="ARBA" id="ARBA00023125"/>
    </source>
</evidence>